<protein>
    <submittedName>
        <fullName evidence="1">Uncharacterized protein</fullName>
    </submittedName>
</protein>
<reference evidence="1" key="1">
    <citation type="journal article" date="2021" name="Proc. Natl. Acad. Sci. U.S.A.">
        <title>A Catalog of Tens of Thousands of Viruses from Human Metagenomes Reveals Hidden Associations with Chronic Diseases.</title>
        <authorList>
            <person name="Tisza M.J."/>
            <person name="Buck C.B."/>
        </authorList>
    </citation>
    <scope>NUCLEOTIDE SEQUENCE</scope>
    <source>
        <strain evidence="1">Ctza028</strain>
    </source>
</reference>
<sequence>MSNTMTEVLSEIEERIHRDYERYGKRVFKGEKTIQECNEMLIDRLERNYSNLKEFRRTIHNMYVYDMITNFDEFKECLDRTDELLKKLDTDLDNH</sequence>
<evidence type="ECO:0000313" key="1">
    <source>
        <dbReference type="EMBL" id="DAE13777.1"/>
    </source>
</evidence>
<name>A0A8S5Q4P3_9CAUD</name>
<accession>A0A8S5Q4P3</accession>
<organism evidence="1">
    <name type="scientific">Podoviridae sp. ctza028</name>
    <dbReference type="NCBI Taxonomy" id="2825289"/>
    <lineage>
        <taxon>Viruses</taxon>
        <taxon>Duplodnaviria</taxon>
        <taxon>Heunggongvirae</taxon>
        <taxon>Uroviricota</taxon>
        <taxon>Caudoviricetes</taxon>
    </lineage>
</organism>
<proteinExistence type="predicted"/>
<dbReference type="EMBL" id="BK015569">
    <property type="protein sequence ID" value="DAE13777.1"/>
    <property type="molecule type" value="Genomic_DNA"/>
</dbReference>